<dbReference type="Proteomes" id="UP001196408">
    <property type="component" value="Unassembled WGS sequence"/>
</dbReference>
<evidence type="ECO:0000313" key="2">
    <source>
        <dbReference type="EMBL" id="MBV3382736.1"/>
    </source>
</evidence>
<dbReference type="InterPro" id="IPR037478">
    <property type="entry name" value="YwkD-like_dom"/>
</dbReference>
<feature type="domain" description="VOC" evidence="1">
    <location>
        <begin position="5"/>
        <end position="125"/>
    </location>
</feature>
<dbReference type="EMBL" id="JAHOEF010000029">
    <property type="protein sequence ID" value="MBV3382736.1"/>
    <property type="molecule type" value="Genomic_DNA"/>
</dbReference>
<dbReference type="Proteomes" id="UP001197492">
    <property type="component" value="Unassembled WGS sequence"/>
</dbReference>
<dbReference type="InterPro" id="IPR051332">
    <property type="entry name" value="Fosfomycin_Res_Enzymes"/>
</dbReference>
<dbReference type="InterPro" id="IPR004360">
    <property type="entry name" value="Glyas_Fos-R_dOase_dom"/>
</dbReference>
<dbReference type="PANTHER" id="PTHR36113">
    <property type="entry name" value="LYASE, PUTATIVE-RELATED-RELATED"/>
    <property type="match status" value="1"/>
</dbReference>
<gene>
    <name evidence="2" type="ORF">KSV97_05800</name>
    <name evidence="3" type="ORF">KSW06_08765</name>
</gene>
<reference evidence="2 5" key="1">
    <citation type="submission" date="2021-06" db="EMBL/GenBank/DDBJ databases">
        <title>Collection of gut derived symbiotic bacterial strains cultured from healthy donors.</title>
        <authorList>
            <person name="Lin H."/>
            <person name="Littmann E."/>
            <person name="Pamer E.G."/>
        </authorList>
    </citation>
    <scope>NUCLEOTIDE SEQUENCE</scope>
    <source>
        <strain evidence="3 5">MSK.21.70</strain>
        <strain evidence="2">MSK.21.82</strain>
    </source>
</reference>
<dbReference type="InterPro" id="IPR037523">
    <property type="entry name" value="VOC_core"/>
</dbReference>
<evidence type="ECO:0000313" key="5">
    <source>
        <dbReference type="Proteomes" id="UP001197492"/>
    </source>
</evidence>
<dbReference type="EMBL" id="JAHOEL010000064">
    <property type="protein sequence ID" value="MBV3393338.1"/>
    <property type="molecule type" value="Genomic_DNA"/>
</dbReference>
<evidence type="ECO:0000259" key="1">
    <source>
        <dbReference type="PROSITE" id="PS51819"/>
    </source>
</evidence>
<sequence length="125" mass="14637">MRLNTVHHIAIITKDYDQTIDFYVNKLGFNIIRENKREDKQDIKLDLQLGDMELEIFIKPDAPLHPFPETAGLRHLAFKVEDVEETVKELNALGIETEPIRFDTFTGKKMTFFKDPDQLPLEIHE</sequence>
<name>A0AAW4MY45_9FIRM</name>
<evidence type="ECO:0000313" key="3">
    <source>
        <dbReference type="EMBL" id="MBV3393338.1"/>
    </source>
</evidence>
<organism evidence="2 4">
    <name type="scientific">Catenibacterium mitsuokai</name>
    <dbReference type="NCBI Taxonomy" id="100886"/>
    <lineage>
        <taxon>Bacteria</taxon>
        <taxon>Bacillati</taxon>
        <taxon>Bacillota</taxon>
        <taxon>Erysipelotrichia</taxon>
        <taxon>Erysipelotrichales</taxon>
        <taxon>Coprobacillaceae</taxon>
        <taxon>Catenibacterium</taxon>
    </lineage>
</organism>
<dbReference type="PANTHER" id="PTHR36113:SF6">
    <property type="entry name" value="FOSFOMYCIN RESISTANCE PROTEIN FOSX"/>
    <property type="match status" value="1"/>
</dbReference>
<dbReference type="PROSITE" id="PS51819">
    <property type="entry name" value="VOC"/>
    <property type="match status" value="1"/>
</dbReference>
<dbReference type="CDD" id="cd08352">
    <property type="entry name" value="VOC_Bs_YwkD_like"/>
    <property type="match status" value="1"/>
</dbReference>
<keyword evidence="5" id="KW-1185">Reference proteome</keyword>
<protein>
    <submittedName>
        <fullName evidence="2">VOC family protein</fullName>
    </submittedName>
</protein>
<evidence type="ECO:0000313" key="4">
    <source>
        <dbReference type="Proteomes" id="UP001196408"/>
    </source>
</evidence>
<accession>A0AAW4MY45</accession>
<dbReference type="RefSeq" id="WP_217747579.1">
    <property type="nucleotide sequence ID" value="NZ_JAHOEB010000056.1"/>
</dbReference>
<dbReference type="Pfam" id="PF00903">
    <property type="entry name" value="Glyoxalase"/>
    <property type="match status" value="1"/>
</dbReference>
<comment type="caution">
    <text evidence="2">The sequence shown here is derived from an EMBL/GenBank/DDBJ whole genome shotgun (WGS) entry which is preliminary data.</text>
</comment>
<proteinExistence type="predicted"/>
<dbReference type="AlphaFoldDB" id="A0AAW4MY45"/>